<protein>
    <recommendedName>
        <fullName evidence="3">M23 family peptidase</fullName>
    </recommendedName>
</protein>
<feature type="transmembrane region" description="Helical" evidence="1">
    <location>
        <begin position="34"/>
        <end position="55"/>
    </location>
</feature>
<evidence type="ECO:0000313" key="2">
    <source>
        <dbReference type="EMBL" id="XCG49435.1"/>
    </source>
</evidence>
<keyword evidence="1" id="KW-0812">Transmembrane</keyword>
<proteinExistence type="predicted"/>
<evidence type="ECO:0000256" key="1">
    <source>
        <dbReference type="SAM" id="Phobius"/>
    </source>
</evidence>
<dbReference type="RefSeq" id="WP_353643032.1">
    <property type="nucleotide sequence ID" value="NZ_CP159253.1"/>
</dbReference>
<sequence>MLAKHRAGRENALQRLTAGLDPGTMGAMPGRRSALFGGFVGAGLAVLAAAALWFAEGAWSSVPSQTERQRQFEAQVEKSLPSIDIAVQFLERVEQEVSARMLTERHLPPGLTKGL</sequence>
<name>A0AAU8CTY2_9HYPH</name>
<organism evidence="2">
    <name type="scientific">Mesorhizobium sp. WSM2240</name>
    <dbReference type="NCBI Taxonomy" id="3228851"/>
    <lineage>
        <taxon>Bacteria</taxon>
        <taxon>Pseudomonadati</taxon>
        <taxon>Pseudomonadota</taxon>
        <taxon>Alphaproteobacteria</taxon>
        <taxon>Hyphomicrobiales</taxon>
        <taxon>Phyllobacteriaceae</taxon>
        <taxon>Mesorhizobium</taxon>
    </lineage>
</organism>
<dbReference type="AlphaFoldDB" id="A0AAU8CTY2"/>
<keyword evidence="1" id="KW-1133">Transmembrane helix</keyword>
<evidence type="ECO:0008006" key="3">
    <source>
        <dbReference type="Google" id="ProtNLM"/>
    </source>
</evidence>
<accession>A0AAU8CTY2</accession>
<reference evidence="2" key="1">
    <citation type="submission" date="2024-06" db="EMBL/GenBank/DDBJ databases">
        <title>Mesorhizobium karijinii sp. nov., a symbiont of the iconic Swainsona formosa from arid Australia.</title>
        <authorList>
            <person name="Hill Y.J."/>
            <person name="Watkin E.L.J."/>
            <person name="O'Hara G.W."/>
            <person name="Terpolilli J."/>
            <person name="Tye M.L."/>
            <person name="Kohlmeier M.G."/>
        </authorList>
    </citation>
    <scope>NUCLEOTIDE SEQUENCE</scope>
    <source>
        <strain evidence="2">WSM2240</strain>
    </source>
</reference>
<keyword evidence="1" id="KW-0472">Membrane</keyword>
<gene>
    <name evidence="2" type="ORF">ABVK50_02000</name>
</gene>
<dbReference type="EMBL" id="CP159253">
    <property type="protein sequence ID" value="XCG49435.1"/>
    <property type="molecule type" value="Genomic_DNA"/>
</dbReference>